<evidence type="ECO:0000313" key="3">
    <source>
        <dbReference type="EMBL" id="QHT35313.1"/>
    </source>
</evidence>
<dbReference type="EMBL" id="MN739017">
    <property type="protein sequence ID" value="QHT35313.1"/>
    <property type="molecule type" value="Genomic_DNA"/>
</dbReference>
<proteinExistence type="predicted"/>
<accession>A0A6C0F3V6</accession>
<reference evidence="3" key="1">
    <citation type="journal article" date="2020" name="Nature">
        <title>Giant virus diversity and host interactions through global metagenomics.</title>
        <authorList>
            <person name="Schulz F."/>
            <person name="Roux S."/>
            <person name="Paez-Espino D."/>
            <person name="Jungbluth S."/>
            <person name="Walsh D.A."/>
            <person name="Denef V.J."/>
            <person name="McMahon K.D."/>
            <person name="Konstantinidis K.T."/>
            <person name="Eloe-Fadrosh E.A."/>
            <person name="Kyrpides N.C."/>
            <person name="Woyke T."/>
        </authorList>
    </citation>
    <scope>NUCLEOTIDE SEQUENCE</scope>
    <source>
        <strain evidence="3">GVMAG-M-3300009180-1</strain>
    </source>
</reference>
<evidence type="ECO:0000256" key="1">
    <source>
        <dbReference type="SAM" id="Coils"/>
    </source>
</evidence>
<feature type="compositionally biased region" description="Basic and acidic residues" evidence="2">
    <location>
        <begin position="72"/>
        <end position="88"/>
    </location>
</feature>
<keyword evidence="1" id="KW-0175">Coiled coil</keyword>
<name>A0A6C0F3V6_9ZZZZ</name>
<feature type="region of interest" description="Disordered" evidence="2">
    <location>
        <begin position="66"/>
        <end position="88"/>
    </location>
</feature>
<feature type="coiled-coil region" evidence="1">
    <location>
        <begin position="113"/>
        <end position="147"/>
    </location>
</feature>
<sequence>MSYISAENQTLLWNTIQKVGMLHETIPASYQADWFREIVSIYYNEYKNRNYDLKQLNKETIGHMINSLRSKPRPDYDKATPPEPNFKEQINDGVIENMDELLQQQIRQRELDLSRPQDDLAELRRMVKKLQEELEQLKLKVASITEPKEVA</sequence>
<organism evidence="3">
    <name type="scientific">viral metagenome</name>
    <dbReference type="NCBI Taxonomy" id="1070528"/>
    <lineage>
        <taxon>unclassified sequences</taxon>
        <taxon>metagenomes</taxon>
        <taxon>organismal metagenomes</taxon>
    </lineage>
</organism>
<dbReference type="AlphaFoldDB" id="A0A6C0F3V6"/>
<evidence type="ECO:0000256" key="2">
    <source>
        <dbReference type="SAM" id="MobiDB-lite"/>
    </source>
</evidence>
<protein>
    <submittedName>
        <fullName evidence="3">Uncharacterized protein</fullName>
    </submittedName>
</protein>